<keyword evidence="6" id="KW-0808">Transferase</keyword>
<evidence type="ECO:0000256" key="12">
    <source>
        <dbReference type="ARBA" id="ARBA00064474"/>
    </source>
</evidence>
<accession>A0A7F8RRX9</accession>
<reference evidence="18 19" key="1">
    <citation type="submission" date="2025-04" db="UniProtKB">
        <authorList>
            <consortium name="RefSeq"/>
        </authorList>
    </citation>
    <scope>IDENTIFICATION</scope>
    <source>
        <tissue evidence="18 19">Liver</tissue>
    </source>
</reference>
<dbReference type="GO" id="GO:0005634">
    <property type="term" value="C:nucleus"/>
    <property type="evidence" value="ECO:0007669"/>
    <property type="project" value="UniProtKB-SubCell"/>
</dbReference>
<evidence type="ECO:0000313" key="19">
    <source>
        <dbReference type="RefSeq" id="XP_030896030.1"/>
    </source>
</evidence>
<dbReference type="InterPro" id="IPR011009">
    <property type="entry name" value="Kinase-like_dom_sf"/>
</dbReference>
<dbReference type="EC" id="2.7.11.22" evidence="3"/>
<keyword evidence="18 19" id="KW-0418">Kinase</keyword>
<dbReference type="KEGG" id="lww:102734905"/>
<keyword evidence="9" id="KW-0539">Nucleus</keyword>
<dbReference type="Gene3D" id="1.10.510.10">
    <property type="entry name" value="Transferase(Phosphotransferase) domain 1"/>
    <property type="match status" value="1"/>
</dbReference>
<sequence>MITFCPDCGKSMEAAFRFCPYCGKPLSEPCFEHERPQTLVRPIISSCQGSRRQSSASPEIPSKKVKWSSSVTSPSSSCCLVGDSSGSKGTVRSKGSWSRPPTPKSSPQATKRSPQTTKRSPQATKRSPQATKQSPQATKRSPQATKRSPQATKRSPQATKQSPQTLKRSRVTTSLEALPTGTVVTDKSGRHWKLGPLQTRDDQGILYKAEAISTFACKSSQKQTFSLKLDAKDGRLFNEQNFFQRAAKPLQVNKWKKLNAVPLLAVPTCVGFGIHQDKYRFLVFPMLGRSLQSALDDNPKHVMSVKSVFQMACRLLDALEFLHENEYVHGNVTAENIFVNPKDLSQVTLAGYSFAFRYAPGGKHVAYVEGSRSPHEGDLEFISLDLHKGCGPSRRSDLQTLGYCLLKWLYGILPWTNCLPNIEGIMKLKQKQVGNLSSEAWALLQHVATLATRVHTSCPCPLLVKPPDPASSGLDIQDQGQRESSWSRRDIQHQGQQAAGLGGKCTRPLWSSAPTTVDSWDEGSPAGGWDSRSGTAAGAGVRVAQESSRGPI</sequence>
<dbReference type="GO" id="GO:0005737">
    <property type="term" value="C:cytoplasm"/>
    <property type="evidence" value="ECO:0007669"/>
    <property type="project" value="UniProtKB-SubCell"/>
</dbReference>
<feature type="compositionally biased region" description="Polar residues" evidence="15">
    <location>
        <begin position="84"/>
        <end position="96"/>
    </location>
</feature>
<dbReference type="GO" id="GO:0004693">
    <property type="term" value="F:cyclin-dependent protein serine/threonine kinase activity"/>
    <property type="evidence" value="ECO:0007669"/>
    <property type="project" value="UniProtKB-EC"/>
</dbReference>
<dbReference type="OrthoDB" id="2687620at2759"/>
<evidence type="ECO:0000313" key="18">
    <source>
        <dbReference type="RefSeq" id="XP_030896029.1"/>
    </source>
</evidence>
<comment type="subunit">
    <text evidence="12">Interacts with DUSP3. Interacts with RAN. Interacts with HSP70/HSPA1A.</text>
</comment>
<dbReference type="InterPro" id="IPR000719">
    <property type="entry name" value="Prot_kinase_dom"/>
</dbReference>
<evidence type="ECO:0000256" key="15">
    <source>
        <dbReference type="SAM" id="MobiDB-lite"/>
    </source>
</evidence>
<dbReference type="Proteomes" id="UP000245341">
    <property type="component" value="Unplaced"/>
</dbReference>
<feature type="region of interest" description="Disordered" evidence="15">
    <location>
        <begin position="469"/>
        <end position="552"/>
    </location>
</feature>
<organism evidence="17 19">
    <name type="scientific">Leptonychotes weddellii</name>
    <name type="common">Weddell seal</name>
    <name type="synonym">Otaria weddellii</name>
    <dbReference type="NCBI Taxonomy" id="9713"/>
    <lineage>
        <taxon>Eukaryota</taxon>
        <taxon>Metazoa</taxon>
        <taxon>Chordata</taxon>
        <taxon>Craniata</taxon>
        <taxon>Vertebrata</taxon>
        <taxon>Euteleostomi</taxon>
        <taxon>Mammalia</taxon>
        <taxon>Eutheria</taxon>
        <taxon>Laurasiatheria</taxon>
        <taxon>Carnivora</taxon>
        <taxon>Caniformia</taxon>
        <taxon>Pinnipedia</taxon>
        <taxon>Phocidae</taxon>
        <taxon>Monachinae</taxon>
        <taxon>Lobodontini</taxon>
        <taxon>Leptonychotes</taxon>
    </lineage>
</organism>
<evidence type="ECO:0000256" key="11">
    <source>
        <dbReference type="ARBA" id="ARBA00061699"/>
    </source>
</evidence>
<evidence type="ECO:0000256" key="14">
    <source>
        <dbReference type="ARBA" id="ARBA00081233"/>
    </source>
</evidence>
<feature type="domain" description="Protein kinase" evidence="16">
    <location>
        <begin position="192"/>
        <end position="471"/>
    </location>
</feature>
<dbReference type="PROSITE" id="PS50011">
    <property type="entry name" value="PROTEIN_KINASE_DOM"/>
    <property type="match status" value="1"/>
</dbReference>
<evidence type="ECO:0000256" key="9">
    <source>
        <dbReference type="ARBA" id="ARBA00023242"/>
    </source>
</evidence>
<dbReference type="SUPFAM" id="SSF56112">
    <property type="entry name" value="Protein kinase-like (PK-like)"/>
    <property type="match status" value="1"/>
</dbReference>
<keyword evidence="5" id="KW-0597">Phosphoprotein</keyword>
<comment type="similarity">
    <text evidence="11">Belongs to the protein kinase superfamily. CK1 Ser/Thr protein kinase family. VRK subfamily.</text>
</comment>
<dbReference type="RefSeq" id="XP_030896029.1">
    <property type="nucleotide sequence ID" value="XM_031040169.1"/>
</dbReference>
<dbReference type="PANTHER" id="PTHR11909">
    <property type="entry name" value="CASEIN KINASE-RELATED"/>
    <property type="match status" value="1"/>
</dbReference>
<dbReference type="GeneID" id="102734905"/>
<evidence type="ECO:0000256" key="3">
    <source>
        <dbReference type="ARBA" id="ARBA00012425"/>
    </source>
</evidence>
<evidence type="ECO:0000256" key="6">
    <source>
        <dbReference type="ARBA" id="ARBA00022679"/>
    </source>
</evidence>
<dbReference type="Pfam" id="PF07714">
    <property type="entry name" value="PK_Tyr_Ser-Thr"/>
    <property type="match status" value="1"/>
</dbReference>
<evidence type="ECO:0000256" key="13">
    <source>
        <dbReference type="ARBA" id="ARBA00073149"/>
    </source>
</evidence>
<feature type="compositionally biased region" description="Polar residues" evidence="15">
    <location>
        <begin position="105"/>
        <end position="175"/>
    </location>
</feature>
<evidence type="ECO:0000256" key="8">
    <source>
        <dbReference type="ARBA" id="ARBA00022843"/>
    </source>
</evidence>
<feature type="compositionally biased region" description="Polar residues" evidence="15">
    <location>
        <begin position="46"/>
        <end position="57"/>
    </location>
</feature>
<evidence type="ECO:0000313" key="17">
    <source>
        <dbReference type="Proteomes" id="UP000245341"/>
    </source>
</evidence>
<evidence type="ECO:0000256" key="1">
    <source>
        <dbReference type="ARBA" id="ARBA00004123"/>
    </source>
</evidence>
<dbReference type="SMART" id="SM00220">
    <property type="entry name" value="S_TKc"/>
    <property type="match status" value="1"/>
</dbReference>
<feature type="region of interest" description="Disordered" evidence="15">
    <location>
        <begin position="46"/>
        <end position="182"/>
    </location>
</feature>
<comment type="catalytic activity">
    <reaction evidence="10">
        <text>L-seryl-[protein] + ATP = O-phospho-L-seryl-[protein] + ADP + H(+)</text>
        <dbReference type="Rhea" id="RHEA:17989"/>
        <dbReference type="Rhea" id="RHEA-COMP:9863"/>
        <dbReference type="Rhea" id="RHEA-COMP:11604"/>
        <dbReference type="ChEBI" id="CHEBI:15378"/>
        <dbReference type="ChEBI" id="CHEBI:29999"/>
        <dbReference type="ChEBI" id="CHEBI:30616"/>
        <dbReference type="ChEBI" id="CHEBI:83421"/>
        <dbReference type="ChEBI" id="CHEBI:456216"/>
        <dbReference type="EC" id="2.7.11.22"/>
    </reaction>
</comment>
<keyword evidence="8" id="KW-0832">Ubl conjugation</keyword>
<evidence type="ECO:0000259" key="16">
    <source>
        <dbReference type="PROSITE" id="PS50011"/>
    </source>
</evidence>
<evidence type="ECO:0000256" key="2">
    <source>
        <dbReference type="ARBA" id="ARBA00004496"/>
    </source>
</evidence>
<dbReference type="InterPro" id="IPR026870">
    <property type="entry name" value="Zinc_ribbon_dom"/>
</dbReference>
<dbReference type="GO" id="GO:0005524">
    <property type="term" value="F:ATP binding"/>
    <property type="evidence" value="ECO:0007669"/>
    <property type="project" value="InterPro"/>
</dbReference>
<evidence type="ECO:0000256" key="10">
    <source>
        <dbReference type="ARBA" id="ARBA00048367"/>
    </source>
</evidence>
<name>A0A7F8RRX9_LEPWE</name>
<evidence type="ECO:0000256" key="4">
    <source>
        <dbReference type="ARBA" id="ARBA00022490"/>
    </source>
</evidence>
<dbReference type="RefSeq" id="XP_030896030.1">
    <property type="nucleotide sequence ID" value="XM_031040170.1"/>
</dbReference>
<dbReference type="FunFam" id="1.10.510.10:FF:000516">
    <property type="entry name" value="VRK serine/threonine kinase 3"/>
    <property type="match status" value="1"/>
</dbReference>
<dbReference type="CTD" id="51231"/>
<keyword evidence="7" id="KW-0547">Nucleotide-binding</keyword>
<evidence type="ECO:0000256" key="5">
    <source>
        <dbReference type="ARBA" id="ARBA00022553"/>
    </source>
</evidence>
<evidence type="ECO:0000256" key="7">
    <source>
        <dbReference type="ARBA" id="ARBA00022741"/>
    </source>
</evidence>
<dbReference type="InterPro" id="IPR050235">
    <property type="entry name" value="CK1_Ser-Thr_kinase"/>
</dbReference>
<protein>
    <recommendedName>
        <fullName evidence="13">Serine/threonine-protein kinase VRK3</fullName>
        <ecNumber evidence="3">2.7.11.22</ecNumber>
    </recommendedName>
    <alternativeName>
        <fullName evidence="14">Vaccinia-related kinase 3</fullName>
    </alternativeName>
</protein>
<comment type="subcellular location">
    <subcellularLocation>
        <location evidence="2">Cytoplasm</location>
    </subcellularLocation>
    <subcellularLocation>
        <location evidence="1">Nucleus</location>
    </subcellularLocation>
</comment>
<dbReference type="Pfam" id="PF13240">
    <property type="entry name" value="Zn_Ribbon_1"/>
    <property type="match status" value="1"/>
</dbReference>
<dbReference type="AlphaFoldDB" id="A0A7F8RRX9"/>
<keyword evidence="4" id="KW-0963">Cytoplasm</keyword>
<gene>
    <name evidence="18 19" type="primary">VRK3</name>
</gene>
<keyword evidence="17" id="KW-1185">Reference proteome</keyword>
<dbReference type="InterPro" id="IPR001245">
    <property type="entry name" value="Ser-Thr/Tyr_kinase_cat_dom"/>
</dbReference>
<feature type="compositionally biased region" description="Low complexity" evidence="15">
    <location>
        <begin position="67"/>
        <end position="77"/>
    </location>
</feature>
<dbReference type="GO" id="GO:0019903">
    <property type="term" value="F:protein phosphatase binding"/>
    <property type="evidence" value="ECO:0007669"/>
    <property type="project" value="UniProtKB-ARBA"/>
</dbReference>
<proteinExistence type="inferred from homology"/>